<name>A0ABP3Y1E0_9FLAO</name>
<protein>
    <submittedName>
        <fullName evidence="1">Uncharacterized protein</fullName>
    </submittedName>
</protein>
<evidence type="ECO:0000313" key="1">
    <source>
        <dbReference type="EMBL" id="GAA0874563.1"/>
    </source>
</evidence>
<proteinExistence type="predicted"/>
<keyword evidence="2" id="KW-1185">Reference proteome</keyword>
<comment type="caution">
    <text evidence="1">The sequence shown here is derived from an EMBL/GenBank/DDBJ whole genome shotgun (WGS) entry which is preliminary data.</text>
</comment>
<sequence length="156" mass="18460">MCDFSTGIKLCTCEGDKIRYRKQDLYREVKGELVKIPNKKNDKIPLMYIWRLFRYLGEEEELMLGRYLFPSDDIGNGLNTEWIALNLNVENCFDFDYTPCEGDNLFITQNVELAPYISFIFRKGEWTIEHYDPFTNRIEVIDEGKVLEMKSEDVTK</sequence>
<dbReference type="EMBL" id="BAAAFH010000003">
    <property type="protein sequence ID" value="GAA0874563.1"/>
    <property type="molecule type" value="Genomic_DNA"/>
</dbReference>
<evidence type="ECO:0000313" key="2">
    <source>
        <dbReference type="Proteomes" id="UP001501126"/>
    </source>
</evidence>
<organism evidence="1 2">
    <name type="scientific">Wandonia haliotis</name>
    <dbReference type="NCBI Taxonomy" id="574963"/>
    <lineage>
        <taxon>Bacteria</taxon>
        <taxon>Pseudomonadati</taxon>
        <taxon>Bacteroidota</taxon>
        <taxon>Flavobacteriia</taxon>
        <taxon>Flavobacteriales</taxon>
        <taxon>Crocinitomicaceae</taxon>
        <taxon>Wandonia</taxon>
    </lineage>
</organism>
<accession>A0ABP3Y1E0</accession>
<dbReference type="Proteomes" id="UP001501126">
    <property type="component" value="Unassembled WGS sequence"/>
</dbReference>
<gene>
    <name evidence="1" type="ORF">GCM10009118_09710</name>
</gene>
<dbReference type="RefSeq" id="WP_343785463.1">
    <property type="nucleotide sequence ID" value="NZ_BAAAFH010000003.1"/>
</dbReference>
<reference evidence="2" key="1">
    <citation type="journal article" date="2019" name="Int. J. Syst. Evol. Microbiol.">
        <title>The Global Catalogue of Microorganisms (GCM) 10K type strain sequencing project: providing services to taxonomists for standard genome sequencing and annotation.</title>
        <authorList>
            <consortium name="The Broad Institute Genomics Platform"/>
            <consortium name="The Broad Institute Genome Sequencing Center for Infectious Disease"/>
            <person name="Wu L."/>
            <person name="Ma J."/>
        </authorList>
    </citation>
    <scope>NUCLEOTIDE SEQUENCE [LARGE SCALE GENOMIC DNA]</scope>
    <source>
        <strain evidence="2">JCM 16083</strain>
    </source>
</reference>